<comment type="caution">
    <text evidence="1">The sequence shown here is derived from an EMBL/GenBank/DDBJ whole genome shotgun (WGS) entry which is preliminary data.</text>
</comment>
<protein>
    <submittedName>
        <fullName evidence="1">Uncharacterized protein</fullName>
    </submittedName>
</protein>
<sequence>MSTLNYTQYGLSPSFDLGLSDDAEIVKFQVTLEVVKRKISLRYEVVGDPSLQYIPITCNSKVEIELVGDQLYFSKEWDAITTKEALSSYYGGLEYDKYDKELDRYKVVRFQARFNYGGKLGTRHPFNINVDLLQGTRRAPKWIGITIDPDIKNPPPGRF</sequence>
<evidence type="ECO:0000313" key="1">
    <source>
        <dbReference type="EMBL" id="PZQ57554.1"/>
    </source>
</evidence>
<dbReference type="Proteomes" id="UP000249082">
    <property type="component" value="Unassembled WGS sequence"/>
</dbReference>
<dbReference type="Pfam" id="PF20301">
    <property type="entry name" value="pNTSase1"/>
    <property type="match status" value="1"/>
</dbReference>
<reference evidence="1 2" key="1">
    <citation type="submission" date="2017-08" db="EMBL/GenBank/DDBJ databases">
        <title>Infants hospitalized years apart are colonized by the same room-sourced microbial strains.</title>
        <authorList>
            <person name="Brooks B."/>
            <person name="Olm M.R."/>
            <person name="Firek B.A."/>
            <person name="Baker R."/>
            <person name="Thomas B.C."/>
            <person name="Morowitz M.J."/>
            <person name="Banfield J.F."/>
        </authorList>
    </citation>
    <scope>NUCLEOTIDE SEQUENCE [LARGE SCALE GENOMIC DNA]</scope>
    <source>
        <strain evidence="1">S2_005_002_R2_33</strain>
    </source>
</reference>
<evidence type="ECO:0000313" key="2">
    <source>
        <dbReference type="Proteomes" id="UP000249082"/>
    </source>
</evidence>
<organism evidence="1 2">
    <name type="scientific">Novosphingobium pentaromativorans</name>
    <dbReference type="NCBI Taxonomy" id="205844"/>
    <lineage>
        <taxon>Bacteria</taxon>
        <taxon>Pseudomonadati</taxon>
        <taxon>Pseudomonadota</taxon>
        <taxon>Alphaproteobacteria</taxon>
        <taxon>Sphingomonadales</taxon>
        <taxon>Sphingomonadaceae</taxon>
        <taxon>Novosphingobium</taxon>
    </lineage>
</organism>
<dbReference type="InterPro" id="IPR046875">
    <property type="entry name" value="Pred_NTSase1"/>
</dbReference>
<name>A0A2W5NX87_9SPHN</name>
<dbReference type="EMBL" id="QFPX01000001">
    <property type="protein sequence ID" value="PZQ57554.1"/>
    <property type="molecule type" value="Genomic_DNA"/>
</dbReference>
<dbReference type="AlphaFoldDB" id="A0A2W5NX87"/>
<accession>A0A2W5NX87</accession>
<proteinExistence type="predicted"/>
<gene>
    <name evidence="1" type="ORF">DI555_01080</name>
</gene>